<keyword evidence="1" id="KW-0732">Signal</keyword>
<gene>
    <name evidence="3" type="ORF">ACJMK2_028428</name>
</gene>
<feature type="chain" id="PRO_5044746973" description="Superoxide dismutase copper/zinc binding domain-containing protein" evidence="1">
    <location>
        <begin position="24"/>
        <end position="198"/>
    </location>
</feature>
<evidence type="ECO:0000313" key="3">
    <source>
        <dbReference type="EMBL" id="KAL3882053.1"/>
    </source>
</evidence>
<comment type="caution">
    <text evidence="3">The sequence shown here is derived from an EMBL/GenBank/DDBJ whole genome shotgun (WGS) entry which is preliminary data.</text>
</comment>
<accession>A0ABD3XAP3</accession>
<dbReference type="PANTHER" id="PTHR10003">
    <property type="entry name" value="SUPEROXIDE DISMUTASE CU-ZN -RELATED"/>
    <property type="match status" value="1"/>
</dbReference>
<proteinExistence type="predicted"/>
<dbReference type="Proteomes" id="UP001634394">
    <property type="component" value="Unassembled WGS sequence"/>
</dbReference>
<dbReference type="InterPro" id="IPR024134">
    <property type="entry name" value="SOD_Cu/Zn_/chaperone"/>
</dbReference>
<organism evidence="3 4">
    <name type="scientific">Sinanodonta woodiana</name>
    <name type="common">Chinese pond mussel</name>
    <name type="synonym">Anodonta woodiana</name>
    <dbReference type="NCBI Taxonomy" id="1069815"/>
    <lineage>
        <taxon>Eukaryota</taxon>
        <taxon>Metazoa</taxon>
        <taxon>Spiralia</taxon>
        <taxon>Lophotrochozoa</taxon>
        <taxon>Mollusca</taxon>
        <taxon>Bivalvia</taxon>
        <taxon>Autobranchia</taxon>
        <taxon>Heteroconchia</taxon>
        <taxon>Palaeoheterodonta</taxon>
        <taxon>Unionida</taxon>
        <taxon>Unionoidea</taxon>
        <taxon>Unionidae</taxon>
        <taxon>Unioninae</taxon>
        <taxon>Sinanodonta</taxon>
    </lineage>
</organism>
<name>A0ABD3XAP3_SINWO</name>
<dbReference type="InterPro" id="IPR001424">
    <property type="entry name" value="SOD_Cu_Zn_dom"/>
</dbReference>
<dbReference type="PRINTS" id="PR00068">
    <property type="entry name" value="CUZNDISMTASE"/>
</dbReference>
<dbReference type="SUPFAM" id="SSF49329">
    <property type="entry name" value="Cu,Zn superoxide dismutase-like"/>
    <property type="match status" value="1"/>
</dbReference>
<dbReference type="AlphaFoldDB" id="A0ABD3XAP3"/>
<reference evidence="3 4" key="1">
    <citation type="submission" date="2024-11" db="EMBL/GenBank/DDBJ databases">
        <title>Chromosome-level genome assembly of the freshwater bivalve Anodonta woodiana.</title>
        <authorList>
            <person name="Chen X."/>
        </authorList>
    </citation>
    <scope>NUCLEOTIDE SEQUENCE [LARGE SCALE GENOMIC DNA]</scope>
    <source>
        <strain evidence="3">MN2024</strain>
        <tissue evidence="3">Gills</tissue>
    </source>
</reference>
<evidence type="ECO:0000313" key="4">
    <source>
        <dbReference type="Proteomes" id="UP001634394"/>
    </source>
</evidence>
<dbReference type="EMBL" id="JBJQND010000003">
    <property type="protein sequence ID" value="KAL3882053.1"/>
    <property type="molecule type" value="Genomic_DNA"/>
</dbReference>
<dbReference type="Pfam" id="PF00080">
    <property type="entry name" value="Sod_Cu"/>
    <property type="match status" value="1"/>
</dbReference>
<dbReference type="CDD" id="cd00305">
    <property type="entry name" value="Cu-Zn_Superoxide_Dismutase"/>
    <property type="match status" value="1"/>
</dbReference>
<protein>
    <recommendedName>
        <fullName evidence="2">Superoxide dismutase copper/zinc binding domain-containing protein</fullName>
    </recommendedName>
</protein>
<dbReference type="Gene3D" id="2.60.40.200">
    <property type="entry name" value="Superoxide dismutase, copper/zinc binding domain"/>
    <property type="match status" value="1"/>
</dbReference>
<keyword evidence="4" id="KW-1185">Reference proteome</keyword>
<sequence>MVLVDIFALVTAVLSFLAVYGAAQRCLSGFITATCQLRTNPSTENPSGPITGTVTFSQRVTATCRRLGTLCMHVQVQGLPQNVDNHYGLHVHESADLRNGCESFGPHYNPLGSNHGGPTDSLDMRHMGDFGNLRLNSRGDVDVTLTDYLANLSGNNGIIRRGLVLHAMRDDLGLGGIPASLTTGNSGARLACCEILQT</sequence>
<feature type="domain" description="Superoxide dismutase copper/zinc binding" evidence="2">
    <location>
        <begin position="51"/>
        <end position="195"/>
    </location>
</feature>
<dbReference type="InterPro" id="IPR036423">
    <property type="entry name" value="SOD-like_Cu/Zn_dom_sf"/>
</dbReference>
<evidence type="ECO:0000256" key="1">
    <source>
        <dbReference type="SAM" id="SignalP"/>
    </source>
</evidence>
<evidence type="ECO:0000259" key="2">
    <source>
        <dbReference type="Pfam" id="PF00080"/>
    </source>
</evidence>
<feature type="signal peptide" evidence="1">
    <location>
        <begin position="1"/>
        <end position="23"/>
    </location>
</feature>